<dbReference type="RefSeq" id="WP_214506302.1">
    <property type="nucleotide sequence ID" value="NZ_JAHEPS010000002.1"/>
</dbReference>
<feature type="signal peptide" evidence="1">
    <location>
        <begin position="1"/>
        <end position="26"/>
    </location>
</feature>
<accession>A0ABS5V2P2</accession>
<dbReference type="Proteomes" id="UP001195903">
    <property type="component" value="Unassembled WGS sequence"/>
</dbReference>
<proteinExistence type="predicted"/>
<sequence length="616" mass="65249">MYSTRSPRSGLLFPLALLLGACGGSDGDSSPAPTPVEPTKLSIGGSISGLSGSIGLTLSAGSSQTQSFSGSSFQFSTTVSEGTSFSISISSQPDGQVCSISSASGTLSSANATAAAVSCSSVQSGLLLDSPVAGIGYRTETQSGVTDAMGYYRYLPGESVVFFIGDLAFPAVTATGLLTPEDIAADDATTTLNIARILQTLDDDQNPENGISLSDATKDAFKGSALDISSSAFATAVAGILTTLDNRTLVSESDALSHLQQSKRQQLLGSWLYKEGEGQRNVLTFIDSSHYILFHEHTDDGDQTAGSAELGNYQWDPDSGALSLSLIAESDNSGGLFDNGQHQAKTMTLGDTLTINFTEGSVELSRIDNGAHALSGTWRVWEDSDENLTLVVFLSDTDYALIHTNNLESYQGQQPQALSGEFGKYQFDGDKLSVTSVSVDSDGPGGLYDSDDSHTPDTVKLTNFGELWFFDSEGDERYSLPKVERFSAGLQDYDAAHPLGQVNLLRDPSRFEHSDIKEQAFELKFKLASGEFDTFTVYFGAEGDGFISQGDEPSLTISWEITMAGSVEIHYKDAAAVDFVLTLAPVQGSDNPALMSLTSSEGEDSLWLTTLVPSPI</sequence>
<keyword evidence="1" id="KW-0732">Signal</keyword>
<feature type="chain" id="PRO_5045875659" evidence="1">
    <location>
        <begin position="27"/>
        <end position="616"/>
    </location>
</feature>
<evidence type="ECO:0000313" key="2">
    <source>
        <dbReference type="EMBL" id="MBT1444092.1"/>
    </source>
</evidence>
<dbReference type="PROSITE" id="PS51257">
    <property type="entry name" value="PROKAR_LIPOPROTEIN"/>
    <property type="match status" value="1"/>
</dbReference>
<gene>
    <name evidence="2" type="ORF">KJI95_06085</name>
</gene>
<keyword evidence="3" id="KW-1185">Reference proteome</keyword>
<dbReference type="EMBL" id="JAHEPS010000002">
    <property type="protein sequence ID" value="MBT1444092.1"/>
    <property type="molecule type" value="Genomic_DNA"/>
</dbReference>
<evidence type="ECO:0000313" key="3">
    <source>
        <dbReference type="Proteomes" id="UP001195903"/>
    </source>
</evidence>
<organism evidence="2 3">
    <name type="scientific">Shewanella jiangmenensis</name>
    <dbReference type="NCBI Taxonomy" id="2837387"/>
    <lineage>
        <taxon>Bacteria</taxon>
        <taxon>Pseudomonadati</taxon>
        <taxon>Pseudomonadota</taxon>
        <taxon>Gammaproteobacteria</taxon>
        <taxon>Alteromonadales</taxon>
        <taxon>Shewanellaceae</taxon>
        <taxon>Shewanella</taxon>
    </lineage>
</organism>
<reference evidence="2 3" key="1">
    <citation type="submission" date="2021-05" db="EMBL/GenBank/DDBJ databases">
        <title>Shewanella sp. JM162201.</title>
        <authorList>
            <person name="Xu S."/>
            <person name="Li A."/>
        </authorList>
    </citation>
    <scope>NUCLEOTIDE SEQUENCE [LARGE SCALE GENOMIC DNA]</scope>
    <source>
        <strain evidence="2 3">JM162201</strain>
    </source>
</reference>
<comment type="caution">
    <text evidence="2">The sequence shown here is derived from an EMBL/GenBank/DDBJ whole genome shotgun (WGS) entry which is preliminary data.</text>
</comment>
<evidence type="ECO:0000256" key="1">
    <source>
        <dbReference type="SAM" id="SignalP"/>
    </source>
</evidence>
<protein>
    <submittedName>
        <fullName evidence="2">Uncharacterized protein</fullName>
    </submittedName>
</protein>
<name>A0ABS5V2P2_9GAMM</name>